<dbReference type="EMBL" id="CP013344">
    <property type="protein sequence ID" value="AMU88271.1"/>
    <property type="molecule type" value="Genomic_DNA"/>
</dbReference>
<name>A0AAC8YY49_SPHMC</name>
<keyword evidence="2" id="KW-0732">Signal</keyword>
<proteinExistence type="predicted"/>
<evidence type="ECO:0008006" key="5">
    <source>
        <dbReference type="Google" id="ProtNLM"/>
    </source>
</evidence>
<sequence>MNRLVASLCVALMMFYATTIPAKATDQLQHSPSLMVAHDHDTPGSFMVDAVHDDPADHADHHAPAPDTDDQPSDHFAGGHHHHGDTGPNLLVPGGANALGGFASGNLHGVRPDRQFAGLRPVGPERPPRLLSLNA</sequence>
<feature type="region of interest" description="Disordered" evidence="1">
    <location>
        <begin position="39"/>
        <end position="135"/>
    </location>
</feature>
<dbReference type="RefSeq" id="WP_054725073.1">
    <property type="nucleotide sequence ID" value="NZ_CP013344.1"/>
</dbReference>
<dbReference type="Proteomes" id="UP000076088">
    <property type="component" value="Chromosome"/>
</dbReference>
<keyword evidence="4" id="KW-1185">Reference proteome</keyword>
<evidence type="ECO:0000313" key="4">
    <source>
        <dbReference type="Proteomes" id="UP000076088"/>
    </source>
</evidence>
<evidence type="ECO:0000256" key="1">
    <source>
        <dbReference type="SAM" id="MobiDB-lite"/>
    </source>
</evidence>
<reference evidence="4" key="1">
    <citation type="submission" date="2015-11" db="EMBL/GenBank/DDBJ databases">
        <title>Complete genome sequence of a polyethylene-glycol degrader Sphingopyxis macrogoltabida 203N (NBRC 111659).</title>
        <authorList>
            <person name="Yoshiyuki O."/>
            <person name="Shouta N."/>
            <person name="Nagata Y."/>
            <person name="Numata M."/>
            <person name="Tsuchikane K."/>
            <person name="Hosoyama A."/>
            <person name="Yamazoe A."/>
            <person name="Tsuda M."/>
            <person name="Fujita N."/>
            <person name="Kawai F."/>
        </authorList>
    </citation>
    <scope>NUCLEOTIDE SEQUENCE [LARGE SCALE GENOMIC DNA]</scope>
    <source>
        <strain evidence="4">203N</strain>
    </source>
</reference>
<protein>
    <recommendedName>
        <fullName evidence="5">Secreted protein</fullName>
    </recommendedName>
</protein>
<accession>A0AAC8YY49</accession>
<organism evidence="3 4">
    <name type="scientific">Sphingopyxis macrogoltabida</name>
    <name type="common">Sphingomonas macrogoltabidus</name>
    <dbReference type="NCBI Taxonomy" id="33050"/>
    <lineage>
        <taxon>Bacteria</taxon>
        <taxon>Pseudomonadati</taxon>
        <taxon>Pseudomonadota</taxon>
        <taxon>Alphaproteobacteria</taxon>
        <taxon>Sphingomonadales</taxon>
        <taxon>Sphingomonadaceae</taxon>
        <taxon>Sphingopyxis</taxon>
    </lineage>
</organism>
<gene>
    <name evidence="3" type="ORF">ATM17_04340</name>
</gene>
<dbReference type="KEGG" id="smaz:LH19_04380"/>
<feature type="compositionally biased region" description="Basic and acidic residues" evidence="1">
    <location>
        <begin position="50"/>
        <end position="64"/>
    </location>
</feature>
<reference evidence="3 4" key="2">
    <citation type="journal article" date="2016" name="Genome Announc.">
        <title>Complete Genome Sequence of Sphingopyxis macrogoltabida Strain 203N (NBRC 111659), a Polyethylene Glycol Degrader.</title>
        <authorList>
            <person name="Ohtsubo Y."/>
            <person name="Nonoyama S."/>
            <person name="Nagata Y."/>
            <person name="Numata M."/>
            <person name="Tsuchikane K."/>
            <person name="Hosoyama A."/>
            <person name="Yamazoe A."/>
            <person name="Tsuda M."/>
            <person name="Fujita N."/>
            <person name="Kawai F."/>
        </authorList>
    </citation>
    <scope>NUCLEOTIDE SEQUENCE [LARGE SCALE GENOMIC DNA]</scope>
    <source>
        <strain evidence="3 4">203N</strain>
    </source>
</reference>
<feature type="signal peptide" evidence="2">
    <location>
        <begin position="1"/>
        <end position="24"/>
    </location>
</feature>
<dbReference type="AlphaFoldDB" id="A0AAC8YY49"/>
<evidence type="ECO:0000313" key="3">
    <source>
        <dbReference type="EMBL" id="AMU88271.1"/>
    </source>
</evidence>
<feature type="chain" id="PRO_5042142051" description="Secreted protein" evidence="2">
    <location>
        <begin position="25"/>
        <end position="135"/>
    </location>
</feature>
<evidence type="ECO:0000256" key="2">
    <source>
        <dbReference type="SAM" id="SignalP"/>
    </source>
</evidence>